<protein>
    <submittedName>
        <fullName evidence="3">Carnitine O-acetyltransferase</fullName>
    </submittedName>
</protein>
<organism evidence="3 4">
    <name type="scientific">Zootermopsis nevadensis</name>
    <name type="common">Dampwood termite</name>
    <dbReference type="NCBI Taxonomy" id="136037"/>
    <lineage>
        <taxon>Eukaryota</taxon>
        <taxon>Metazoa</taxon>
        <taxon>Ecdysozoa</taxon>
        <taxon>Arthropoda</taxon>
        <taxon>Hexapoda</taxon>
        <taxon>Insecta</taxon>
        <taxon>Pterygota</taxon>
        <taxon>Neoptera</taxon>
        <taxon>Polyneoptera</taxon>
        <taxon>Dictyoptera</taxon>
        <taxon>Blattodea</taxon>
        <taxon>Blattoidea</taxon>
        <taxon>Termitoidae</taxon>
        <taxon>Termopsidae</taxon>
        <taxon>Zootermopsis</taxon>
    </lineage>
</organism>
<dbReference type="InterPro" id="IPR039551">
    <property type="entry name" value="Cho/carn_acyl_trans"/>
</dbReference>
<dbReference type="InParanoid" id="A0A067QXG2"/>
<dbReference type="STRING" id="136037.A0A067QXG2"/>
<dbReference type="InterPro" id="IPR000542">
    <property type="entry name" value="Carn_acyl_trans"/>
</dbReference>
<evidence type="ECO:0000256" key="1">
    <source>
        <dbReference type="ARBA" id="ARBA00005232"/>
    </source>
</evidence>
<accession>A0A067QXG2</accession>
<dbReference type="Proteomes" id="UP000027135">
    <property type="component" value="Unassembled WGS sequence"/>
</dbReference>
<keyword evidence="4" id="KW-1185">Reference proteome</keyword>
<gene>
    <name evidence="3" type="ORF">L798_10990</name>
</gene>
<dbReference type="GO" id="GO:0004092">
    <property type="term" value="F:carnitine O-acetyltransferase activity"/>
    <property type="evidence" value="ECO:0007669"/>
    <property type="project" value="TreeGrafter"/>
</dbReference>
<evidence type="ECO:0000313" key="4">
    <source>
        <dbReference type="Proteomes" id="UP000027135"/>
    </source>
</evidence>
<dbReference type="OMA" id="NHITFCI"/>
<name>A0A067QXG2_ZOONE</name>
<dbReference type="GO" id="GO:0019254">
    <property type="term" value="P:carnitine metabolic process, CoA-linked"/>
    <property type="evidence" value="ECO:0007669"/>
    <property type="project" value="TreeGrafter"/>
</dbReference>
<dbReference type="SUPFAM" id="SSF52777">
    <property type="entry name" value="CoA-dependent acyltransferases"/>
    <property type="match status" value="1"/>
</dbReference>
<dbReference type="GO" id="GO:0005777">
    <property type="term" value="C:peroxisome"/>
    <property type="evidence" value="ECO:0007669"/>
    <property type="project" value="TreeGrafter"/>
</dbReference>
<dbReference type="Pfam" id="PF00755">
    <property type="entry name" value="Carn_acyltransf"/>
    <property type="match status" value="1"/>
</dbReference>
<dbReference type="AlphaFoldDB" id="A0A067QXG2"/>
<dbReference type="eggNOG" id="KOG3717">
    <property type="taxonomic scope" value="Eukaryota"/>
</dbReference>
<feature type="domain" description="Choline/carnitine acyltransferase" evidence="2">
    <location>
        <begin position="1"/>
        <end position="126"/>
    </location>
</feature>
<dbReference type="Gene3D" id="3.30.559.10">
    <property type="entry name" value="Chloramphenicol acetyltransferase-like domain"/>
    <property type="match status" value="1"/>
</dbReference>
<reference evidence="3 4" key="1">
    <citation type="journal article" date="2014" name="Nat. Commun.">
        <title>Molecular traces of alternative social organization in a termite genome.</title>
        <authorList>
            <person name="Terrapon N."/>
            <person name="Li C."/>
            <person name="Robertson H.M."/>
            <person name="Ji L."/>
            <person name="Meng X."/>
            <person name="Booth W."/>
            <person name="Chen Z."/>
            <person name="Childers C.P."/>
            <person name="Glastad K.M."/>
            <person name="Gokhale K."/>
            <person name="Gowin J."/>
            <person name="Gronenberg W."/>
            <person name="Hermansen R.A."/>
            <person name="Hu H."/>
            <person name="Hunt B.G."/>
            <person name="Huylmans A.K."/>
            <person name="Khalil S.M."/>
            <person name="Mitchell R.D."/>
            <person name="Munoz-Torres M.C."/>
            <person name="Mustard J.A."/>
            <person name="Pan H."/>
            <person name="Reese J.T."/>
            <person name="Scharf M.E."/>
            <person name="Sun F."/>
            <person name="Vogel H."/>
            <person name="Xiao J."/>
            <person name="Yang W."/>
            <person name="Yang Z."/>
            <person name="Yang Z."/>
            <person name="Zhou J."/>
            <person name="Zhu J."/>
            <person name="Brent C.S."/>
            <person name="Elsik C.G."/>
            <person name="Goodisman M.A."/>
            <person name="Liberles D.A."/>
            <person name="Roe R.M."/>
            <person name="Vargo E.L."/>
            <person name="Vilcinskas A."/>
            <person name="Wang J."/>
            <person name="Bornberg-Bauer E."/>
            <person name="Korb J."/>
            <person name="Zhang G."/>
            <person name="Liebig J."/>
        </authorList>
    </citation>
    <scope>NUCLEOTIDE SEQUENCE [LARGE SCALE GENOMIC DNA]</scope>
    <source>
        <tissue evidence="3">Whole organism</tissue>
    </source>
</reference>
<proteinExistence type="inferred from homology"/>
<evidence type="ECO:0000259" key="2">
    <source>
        <dbReference type="Pfam" id="PF00755"/>
    </source>
</evidence>
<evidence type="ECO:0000313" key="3">
    <source>
        <dbReference type="EMBL" id="KDR15107.1"/>
    </source>
</evidence>
<keyword evidence="3" id="KW-0808">Transferase</keyword>
<dbReference type="PANTHER" id="PTHR22589:SF103">
    <property type="entry name" value="CARNITINE O-ACETYL-TRANSFERASE, ISOFORM A-RELATED"/>
    <property type="match status" value="1"/>
</dbReference>
<dbReference type="EMBL" id="KK852846">
    <property type="protein sequence ID" value="KDR15107.1"/>
    <property type="molecule type" value="Genomic_DNA"/>
</dbReference>
<dbReference type="InterPro" id="IPR023213">
    <property type="entry name" value="CAT-like_dom_sf"/>
</dbReference>
<comment type="similarity">
    <text evidence="1">Belongs to the carnitine/choline acetyltransferase family.</text>
</comment>
<sequence>MLNPNSSYEDKKQALLAAVKSHKDYATQAAFGLGVDRHLLGLKLAAIENGIQMHPLYKDPSYVRSTHFKITSSQVAGKGNSVMCYGPVVPDGYASCYNPLGNTINFGLSAFKLGHGTDVKAFHDALMASFDDMEKVMAVGHQTKAKL</sequence>
<dbReference type="PANTHER" id="PTHR22589">
    <property type="entry name" value="CARNITINE O-ACYLTRANSFERASE"/>
    <property type="match status" value="1"/>
</dbReference>